<keyword evidence="3" id="KW-1185">Reference proteome</keyword>
<comment type="caution">
    <text evidence="1">The sequence shown here is derived from an EMBL/GenBank/DDBJ whole genome shotgun (WGS) entry which is preliminary data.</text>
</comment>
<name>A0A815XCS6_9BILA</name>
<dbReference type="Proteomes" id="UP000681722">
    <property type="component" value="Unassembled WGS sequence"/>
</dbReference>
<dbReference type="AlphaFoldDB" id="A0A815XCS6"/>
<dbReference type="EMBL" id="CAJOBC010093429">
    <property type="protein sequence ID" value="CAF4416909.1"/>
    <property type="molecule type" value="Genomic_DNA"/>
</dbReference>
<sequence>MARSYSVKSQNIWKSIEIITVNGFNLNQSVSSNLLIKINEQFPNLKCLKFHLNLHFEENNNDIVLKSSTLRTVRTIELYRIQQQQPNIKLLPQFLPNLCTLNIDYFSLCKITKLFSTYEYENRFLRDQINELNIDFESHFYSLNDIDLLFIYFYKIKIITFLFKFKVTIFSASSIVYEILLQLLKTTTTTTPLAYLKIHFWLNTITDDDIDCFKNKLILYFNNDEKMFNIHYDQSSLEYWT</sequence>
<proteinExistence type="predicted"/>
<reference evidence="1" key="1">
    <citation type="submission" date="2021-02" db="EMBL/GenBank/DDBJ databases">
        <authorList>
            <person name="Nowell W R."/>
        </authorList>
    </citation>
    <scope>NUCLEOTIDE SEQUENCE</scope>
</reference>
<accession>A0A815XCS6</accession>
<evidence type="ECO:0000313" key="1">
    <source>
        <dbReference type="EMBL" id="CAF1555871.1"/>
    </source>
</evidence>
<dbReference type="Proteomes" id="UP000663829">
    <property type="component" value="Unassembled WGS sequence"/>
</dbReference>
<organism evidence="1 3">
    <name type="scientific">Didymodactylos carnosus</name>
    <dbReference type="NCBI Taxonomy" id="1234261"/>
    <lineage>
        <taxon>Eukaryota</taxon>
        <taxon>Metazoa</taxon>
        <taxon>Spiralia</taxon>
        <taxon>Gnathifera</taxon>
        <taxon>Rotifera</taxon>
        <taxon>Eurotatoria</taxon>
        <taxon>Bdelloidea</taxon>
        <taxon>Philodinida</taxon>
        <taxon>Philodinidae</taxon>
        <taxon>Didymodactylos</taxon>
    </lineage>
</organism>
<gene>
    <name evidence="1" type="ORF">GPM918_LOCUS39473</name>
    <name evidence="2" type="ORF">SRO942_LOCUS40344</name>
</gene>
<dbReference type="EMBL" id="CAJNOQ010027725">
    <property type="protein sequence ID" value="CAF1555871.1"/>
    <property type="molecule type" value="Genomic_DNA"/>
</dbReference>
<protein>
    <submittedName>
        <fullName evidence="1">Uncharacterized protein</fullName>
    </submittedName>
</protein>
<evidence type="ECO:0000313" key="2">
    <source>
        <dbReference type="EMBL" id="CAF4416909.1"/>
    </source>
</evidence>
<evidence type="ECO:0000313" key="3">
    <source>
        <dbReference type="Proteomes" id="UP000663829"/>
    </source>
</evidence>